<protein>
    <recommendedName>
        <fullName evidence="4">Lipoprotein</fullName>
    </recommendedName>
</protein>
<dbReference type="PROSITE" id="PS51257">
    <property type="entry name" value="PROKAR_LIPOPROTEIN"/>
    <property type="match status" value="1"/>
</dbReference>
<name>A0A0K1PCE4_9BACT</name>
<proteinExistence type="predicted"/>
<evidence type="ECO:0000256" key="1">
    <source>
        <dbReference type="SAM" id="SignalP"/>
    </source>
</evidence>
<keyword evidence="1" id="KW-0732">Signal</keyword>
<organism evidence="2 3">
    <name type="scientific">Vulgatibacter incomptus</name>
    <dbReference type="NCBI Taxonomy" id="1391653"/>
    <lineage>
        <taxon>Bacteria</taxon>
        <taxon>Pseudomonadati</taxon>
        <taxon>Myxococcota</taxon>
        <taxon>Myxococcia</taxon>
        <taxon>Myxococcales</taxon>
        <taxon>Cystobacterineae</taxon>
        <taxon>Vulgatibacteraceae</taxon>
        <taxon>Vulgatibacter</taxon>
    </lineage>
</organism>
<dbReference type="EMBL" id="CP012332">
    <property type="protein sequence ID" value="AKU90779.1"/>
    <property type="molecule type" value="Genomic_DNA"/>
</dbReference>
<dbReference type="RefSeq" id="WP_157370510.1">
    <property type="nucleotide sequence ID" value="NZ_CP012332.1"/>
</dbReference>
<keyword evidence="3" id="KW-1185">Reference proteome</keyword>
<gene>
    <name evidence="2" type="ORF">AKJ08_1166</name>
</gene>
<evidence type="ECO:0000313" key="3">
    <source>
        <dbReference type="Proteomes" id="UP000055590"/>
    </source>
</evidence>
<sequence length="181" mass="19831">MRMALLVVFAVLLAGCGEAKTTTTLSTLVMFKGDMIVSGQPDGSWTDHELPLPESVARVKLLDNDEVRALRIAGGHVKHATLHMVTFTADDDDEKSFDYVKHISVFAGRRGSDERVKIGEMDNSDGYGGGWRTMLDLDTSDHVDLALLGDELELTLFVTGHPPANDKNVFVYGFFNVTVES</sequence>
<feature type="signal peptide" evidence="1">
    <location>
        <begin position="1"/>
        <end position="19"/>
    </location>
</feature>
<dbReference type="Proteomes" id="UP000055590">
    <property type="component" value="Chromosome"/>
</dbReference>
<dbReference type="AlphaFoldDB" id="A0A0K1PCE4"/>
<feature type="chain" id="PRO_5005465415" description="Lipoprotein" evidence="1">
    <location>
        <begin position="20"/>
        <end position="181"/>
    </location>
</feature>
<reference evidence="2 3" key="1">
    <citation type="submission" date="2015-08" db="EMBL/GenBank/DDBJ databases">
        <authorList>
            <person name="Babu N.S."/>
            <person name="Beckwith C.J."/>
            <person name="Beseler K.G."/>
            <person name="Brison A."/>
            <person name="Carone J.V."/>
            <person name="Caskin T.P."/>
            <person name="Diamond M."/>
            <person name="Durham M.E."/>
            <person name="Foxe J.M."/>
            <person name="Go M."/>
            <person name="Henderson B.A."/>
            <person name="Jones I.B."/>
            <person name="McGettigan J.A."/>
            <person name="Micheletti S.J."/>
            <person name="Nasrallah M.E."/>
            <person name="Ortiz D."/>
            <person name="Piller C.R."/>
            <person name="Privatt S.R."/>
            <person name="Schneider S.L."/>
            <person name="Sharp S."/>
            <person name="Smith T.C."/>
            <person name="Stanton J.D."/>
            <person name="Ullery H.E."/>
            <person name="Wilson R.J."/>
            <person name="Serrano M.G."/>
            <person name="Buck G."/>
            <person name="Lee V."/>
            <person name="Wang Y."/>
            <person name="Carvalho R."/>
            <person name="Voegtly L."/>
            <person name="Shi R."/>
            <person name="Duckworth R."/>
            <person name="Johnson A."/>
            <person name="Loviza R."/>
            <person name="Walstead R."/>
            <person name="Shah Z."/>
            <person name="Kiflezghi M."/>
            <person name="Wade K."/>
            <person name="Ball S.L."/>
            <person name="Bradley K.W."/>
            <person name="Asai D.J."/>
            <person name="Bowman C.A."/>
            <person name="Russell D.A."/>
            <person name="Pope W.H."/>
            <person name="Jacobs-Sera D."/>
            <person name="Hendrix R.W."/>
            <person name="Hatfull G.F."/>
        </authorList>
    </citation>
    <scope>NUCLEOTIDE SEQUENCE [LARGE SCALE GENOMIC DNA]</scope>
    <source>
        <strain evidence="2 3">DSM 27710</strain>
    </source>
</reference>
<dbReference type="KEGG" id="vin:AKJ08_1166"/>
<evidence type="ECO:0008006" key="4">
    <source>
        <dbReference type="Google" id="ProtNLM"/>
    </source>
</evidence>
<accession>A0A0K1PCE4</accession>
<evidence type="ECO:0000313" key="2">
    <source>
        <dbReference type="EMBL" id="AKU90779.1"/>
    </source>
</evidence>